<gene>
    <name evidence="1" type="ORF">GCM10017044_09810</name>
</gene>
<dbReference type="Gene3D" id="3.40.630.40">
    <property type="entry name" value="Zn-dependent exopeptidases"/>
    <property type="match status" value="1"/>
</dbReference>
<comment type="caution">
    <text evidence="1">The sequence shown here is derived from an EMBL/GenBank/DDBJ whole genome shotgun (WGS) entry which is preliminary data.</text>
</comment>
<evidence type="ECO:0000313" key="1">
    <source>
        <dbReference type="EMBL" id="GHF17471.1"/>
    </source>
</evidence>
<reference evidence="1" key="1">
    <citation type="journal article" date="2014" name="Int. J. Syst. Evol. Microbiol.">
        <title>Complete genome sequence of Corynebacterium casei LMG S-19264T (=DSM 44701T), isolated from a smear-ripened cheese.</title>
        <authorList>
            <consortium name="US DOE Joint Genome Institute (JGI-PGF)"/>
            <person name="Walter F."/>
            <person name="Albersmeier A."/>
            <person name="Kalinowski J."/>
            <person name="Ruckert C."/>
        </authorList>
    </citation>
    <scope>NUCLEOTIDE SEQUENCE</scope>
    <source>
        <strain evidence="1">KCTC 42590</strain>
    </source>
</reference>
<sequence>MKIKGFTLDLPVPENTVPLVFDSPHSGTEFPDDFSSPVSSEKLLTAWDAFVEDLWAPAVSQGASLLKAHFPRVYIDPNRAPDDVDARDVDGTLPFTCKPTVYSERGMGLIRKFALPGIPMYETPLTAKQIMDRIDTYYTPYHTALTERLETLHQTFGSVWHIDCHSMKSKGNAMNIDNGQPRPDIVLGDGDGTTCEEGFIAVIEDSFRSKGYSVSRNVPYKGGYLIRHYAAPTRNRHSMQIEINRAVYMDEQAFKPNNHYQTFKQDLSDLTKELCAYIRDAIDPSLSTPIK</sequence>
<dbReference type="AlphaFoldDB" id="A0A919ANM3"/>
<dbReference type="Proteomes" id="UP000630923">
    <property type="component" value="Unassembled WGS sequence"/>
</dbReference>
<proteinExistence type="predicted"/>
<dbReference type="SUPFAM" id="SSF53187">
    <property type="entry name" value="Zn-dependent exopeptidases"/>
    <property type="match status" value="1"/>
</dbReference>
<dbReference type="RefSeq" id="WP_191250420.1">
    <property type="nucleotide sequence ID" value="NZ_BNCI01000001.1"/>
</dbReference>
<organism evidence="1 2">
    <name type="scientific">Kordiimonas sediminis</name>
    <dbReference type="NCBI Taxonomy" id="1735581"/>
    <lineage>
        <taxon>Bacteria</taxon>
        <taxon>Pseudomonadati</taxon>
        <taxon>Pseudomonadota</taxon>
        <taxon>Alphaproteobacteria</taxon>
        <taxon>Kordiimonadales</taxon>
        <taxon>Kordiimonadaceae</taxon>
        <taxon>Kordiimonas</taxon>
    </lineage>
</organism>
<dbReference type="InterPro" id="IPR007709">
    <property type="entry name" value="N-FG_amidohydro"/>
</dbReference>
<keyword evidence="2" id="KW-1185">Reference proteome</keyword>
<evidence type="ECO:0000313" key="2">
    <source>
        <dbReference type="Proteomes" id="UP000630923"/>
    </source>
</evidence>
<accession>A0A919ANM3</accession>
<dbReference type="Pfam" id="PF05013">
    <property type="entry name" value="FGase"/>
    <property type="match status" value="1"/>
</dbReference>
<protein>
    <submittedName>
        <fullName evidence="1">N-formylglutamate amidohydrolase</fullName>
    </submittedName>
</protein>
<dbReference type="EMBL" id="BNCI01000001">
    <property type="protein sequence ID" value="GHF17471.1"/>
    <property type="molecule type" value="Genomic_DNA"/>
</dbReference>
<reference evidence="1" key="2">
    <citation type="submission" date="2020-09" db="EMBL/GenBank/DDBJ databases">
        <authorList>
            <person name="Sun Q."/>
            <person name="Kim S."/>
        </authorList>
    </citation>
    <scope>NUCLEOTIDE SEQUENCE</scope>
    <source>
        <strain evidence="1">KCTC 42590</strain>
    </source>
</reference>
<name>A0A919ANM3_9PROT</name>